<dbReference type="WBParaSite" id="HPLM_0001405501-mRNA-1">
    <property type="protein sequence ID" value="HPLM_0001405501-mRNA-1"/>
    <property type="gene ID" value="HPLM_0001405501"/>
</dbReference>
<proteinExistence type="predicted"/>
<name>A0A0N4WRE4_HAEPC</name>
<evidence type="ECO:0000313" key="2">
    <source>
        <dbReference type="Proteomes" id="UP000268014"/>
    </source>
</evidence>
<dbReference type="AlphaFoldDB" id="A0A0N4WRE4"/>
<keyword evidence="2" id="KW-1185">Reference proteome</keyword>
<sequence>MQSCESVAWYVTIRAASSKSHPLTSHAPDQKEKRCEAWFEKEKGVKCLTSVTLILLWKRAIKFLSPFIYSTLLGLYESRMTMTLNALRKDDARDFTMYISKCKIESIIPSSDIERSSEMPSITPRNQRLGEPVMLCDIVDRWTGAITNGSLKRTPGRPPARWSDNLKEALNERSVLPRAPRRSTIHWTTPALDRDE</sequence>
<protein>
    <submittedName>
        <fullName evidence="1 3">Uncharacterized protein</fullName>
    </submittedName>
</protein>
<gene>
    <name evidence="1" type="ORF">HPLM_LOCUS14050</name>
</gene>
<reference evidence="1 2" key="2">
    <citation type="submission" date="2018-11" db="EMBL/GenBank/DDBJ databases">
        <authorList>
            <consortium name="Pathogen Informatics"/>
        </authorList>
    </citation>
    <scope>NUCLEOTIDE SEQUENCE [LARGE SCALE GENOMIC DNA]</scope>
    <source>
        <strain evidence="1 2">MHpl1</strain>
    </source>
</reference>
<reference evidence="3" key="1">
    <citation type="submission" date="2017-02" db="UniProtKB">
        <authorList>
            <consortium name="WormBaseParasite"/>
        </authorList>
    </citation>
    <scope>IDENTIFICATION</scope>
</reference>
<evidence type="ECO:0000313" key="3">
    <source>
        <dbReference type="WBParaSite" id="HPLM_0001405501-mRNA-1"/>
    </source>
</evidence>
<dbReference type="EMBL" id="UZAF01018428">
    <property type="protein sequence ID" value="VDO51654.1"/>
    <property type="molecule type" value="Genomic_DNA"/>
</dbReference>
<organism evidence="3">
    <name type="scientific">Haemonchus placei</name>
    <name type="common">Barber's pole worm</name>
    <dbReference type="NCBI Taxonomy" id="6290"/>
    <lineage>
        <taxon>Eukaryota</taxon>
        <taxon>Metazoa</taxon>
        <taxon>Ecdysozoa</taxon>
        <taxon>Nematoda</taxon>
        <taxon>Chromadorea</taxon>
        <taxon>Rhabditida</taxon>
        <taxon>Rhabditina</taxon>
        <taxon>Rhabditomorpha</taxon>
        <taxon>Strongyloidea</taxon>
        <taxon>Trichostrongylidae</taxon>
        <taxon>Haemonchus</taxon>
    </lineage>
</organism>
<evidence type="ECO:0000313" key="1">
    <source>
        <dbReference type="EMBL" id="VDO51654.1"/>
    </source>
</evidence>
<accession>A0A0N4WRE4</accession>
<dbReference type="Proteomes" id="UP000268014">
    <property type="component" value="Unassembled WGS sequence"/>
</dbReference>